<sequence length="444" mass="47447">MAQTSGDTGEYGTGDIFHRQESQVRSYCRSFDAVLNSARGSIVRDVRGREYIDFLAGAGSLNYGHNDPDLKRALLAYISGDGIAHSLDLHTAAKGDFLEALAALVLAPRDLEYRVQFTGPTGTNAVEAALKLARKVTGRRNVIAFTHGFHGVSLGALAATANGHHRMASTTSLPDVTRMPYDGCFGDDIDTADLLEQLLDDPSSGIDPPAAVLLETVQGEGGLNVASPRWLRRIAAIAKRHGALLIVDDIQAGCGRTGTFFSFEPAQIVPDLITMSKSLSGLGLPLAVLLIRPDLDVWEPGEHNGTFRGNNHAFVTARAALEKFWADDLLSQTVAAHSRRVTRELRRMSAYVPGSRLKGRGMMQGLDVLSGEAATEIRRQCLADGLIIESSGAHDEVLKVFAPLTTPDDVLAQGLGILFDAVVASSYMTEDFPAPSQGVKAANG</sequence>
<dbReference type="PANTHER" id="PTHR43552">
    <property type="entry name" value="DIAMINOBUTYRATE--2-OXOGLUTARATE AMINOTRANSFERASE"/>
    <property type="match status" value="1"/>
</dbReference>
<dbReference type="NCBIfam" id="TIGR02407">
    <property type="entry name" value="ectoine_ectB"/>
    <property type="match status" value="1"/>
</dbReference>
<evidence type="ECO:0000256" key="3">
    <source>
        <dbReference type="ARBA" id="ARBA00004946"/>
    </source>
</evidence>
<comment type="similarity">
    <text evidence="4 11">Belongs to the class-III pyridoxal-phosphate-dependent aminotransferase family.</text>
</comment>
<dbReference type="NCBIfam" id="TIGR00709">
    <property type="entry name" value="dat"/>
    <property type="match status" value="1"/>
</dbReference>
<comment type="cofactor">
    <cofactor evidence="1 12">
        <name>pyridoxal 5'-phosphate</name>
        <dbReference type="ChEBI" id="CHEBI:597326"/>
    </cofactor>
</comment>
<comment type="function">
    <text evidence="2 12">Catalyzes reversively the conversion of L-aspartate beta-semialdehyde (ASA) to L-2,4-diaminobutyrate (DABA) by transamination with L-glutamate.</text>
</comment>
<dbReference type="Gene3D" id="3.90.1150.10">
    <property type="entry name" value="Aspartate Aminotransferase, domain 1"/>
    <property type="match status" value="1"/>
</dbReference>
<dbReference type="InterPro" id="IPR015424">
    <property type="entry name" value="PyrdxlP-dep_Trfase"/>
</dbReference>
<evidence type="ECO:0000256" key="5">
    <source>
        <dbReference type="ARBA" id="ARBA00013155"/>
    </source>
</evidence>
<protein>
    <recommendedName>
        <fullName evidence="6 12">Diaminobutyrate--2-oxoglutarate transaminase</fullName>
        <ecNumber evidence="5 12">2.6.1.76</ecNumber>
    </recommendedName>
    <alternativeName>
        <fullName evidence="12">DABA aminotransferase</fullName>
    </alternativeName>
</protein>
<dbReference type="Proteomes" id="UP001501468">
    <property type="component" value="Unassembled WGS sequence"/>
</dbReference>
<evidence type="ECO:0000313" key="13">
    <source>
        <dbReference type="EMBL" id="GAA3696390.1"/>
    </source>
</evidence>
<dbReference type="Gene3D" id="3.40.640.10">
    <property type="entry name" value="Type I PLP-dependent aspartate aminotransferase-like (Major domain)"/>
    <property type="match status" value="1"/>
</dbReference>
<comment type="catalytic activity">
    <reaction evidence="10 12">
        <text>L-2,4-diaminobutanoate + 2-oxoglutarate = L-aspartate 4-semialdehyde + L-glutamate</text>
        <dbReference type="Rhea" id="RHEA:11160"/>
        <dbReference type="ChEBI" id="CHEBI:16810"/>
        <dbReference type="ChEBI" id="CHEBI:29985"/>
        <dbReference type="ChEBI" id="CHEBI:58761"/>
        <dbReference type="ChEBI" id="CHEBI:537519"/>
        <dbReference type="EC" id="2.6.1.76"/>
    </reaction>
</comment>
<comment type="pathway">
    <text evidence="3 12">Amine and polyamine biosynthesis; ectoine biosynthesis; L-ectoine from L-aspartate 4-semialdehyde: step 1/3.</text>
</comment>
<dbReference type="InterPro" id="IPR012773">
    <property type="entry name" value="Ectoine_EctB"/>
</dbReference>
<evidence type="ECO:0000256" key="12">
    <source>
        <dbReference type="RuleBase" id="RU365034"/>
    </source>
</evidence>
<dbReference type="InterPro" id="IPR005814">
    <property type="entry name" value="Aminotrans_3"/>
</dbReference>
<name>A0ABP7CZL1_9MICO</name>
<dbReference type="Pfam" id="PF00202">
    <property type="entry name" value="Aminotran_3"/>
    <property type="match status" value="1"/>
</dbReference>
<dbReference type="CDD" id="cd00610">
    <property type="entry name" value="OAT_like"/>
    <property type="match status" value="1"/>
</dbReference>
<comment type="caution">
    <text evidence="13">The sequence shown here is derived from an EMBL/GenBank/DDBJ whole genome shotgun (WGS) entry which is preliminary data.</text>
</comment>
<dbReference type="PANTHER" id="PTHR43552:SF2">
    <property type="entry name" value="DIAMINOBUTYRATE--2-OXOGLUTARATE TRANSAMINASE"/>
    <property type="match status" value="1"/>
</dbReference>
<keyword evidence="7 12" id="KW-0032">Aminotransferase</keyword>
<evidence type="ECO:0000256" key="9">
    <source>
        <dbReference type="ARBA" id="ARBA00022898"/>
    </source>
</evidence>
<dbReference type="InterPro" id="IPR015421">
    <property type="entry name" value="PyrdxlP-dep_Trfase_major"/>
</dbReference>
<dbReference type="InterPro" id="IPR004637">
    <property type="entry name" value="Dat"/>
</dbReference>
<evidence type="ECO:0000256" key="10">
    <source>
        <dbReference type="ARBA" id="ARBA00049111"/>
    </source>
</evidence>
<gene>
    <name evidence="13" type="primary">ectB</name>
    <name evidence="13" type="ORF">GCM10022399_11090</name>
</gene>
<evidence type="ECO:0000256" key="11">
    <source>
        <dbReference type="RuleBase" id="RU003560"/>
    </source>
</evidence>
<dbReference type="PIRSF" id="PIRSF000521">
    <property type="entry name" value="Transaminase_4ab_Lys_Orn"/>
    <property type="match status" value="1"/>
</dbReference>
<dbReference type="SUPFAM" id="SSF53383">
    <property type="entry name" value="PLP-dependent transferases"/>
    <property type="match status" value="1"/>
</dbReference>
<evidence type="ECO:0000256" key="2">
    <source>
        <dbReference type="ARBA" id="ARBA00002189"/>
    </source>
</evidence>
<evidence type="ECO:0000256" key="7">
    <source>
        <dbReference type="ARBA" id="ARBA00022576"/>
    </source>
</evidence>
<accession>A0ABP7CZL1</accession>
<evidence type="ECO:0000313" key="14">
    <source>
        <dbReference type="Proteomes" id="UP001501468"/>
    </source>
</evidence>
<evidence type="ECO:0000256" key="8">
    <source>
        <dbReference type="ARBA" id="ARBA00022679"/>
    </source>
</evidence>
<evidence type="ECO:0000256" key="6">
    <source>
        <dbReference type="ARBA" id="ARBA00014798"/>
    </source>
</evidence>
<proteinExistence type="inferred from homology"/>
<keyword evidence="9 11" id="KW-0663">Pyridoxal phosphate</keyword>
<reference evidence="14" key="1">
    <citation type="journal article" date="2019" name="Int. J. Syst. Evol. Microbiol.">
        <title>The Global Catalogue of Microorganisms (GCM) 10K type strain sequencing project: providing services to taxonomists for standard genome sequencing and annotation.</title>
        <authorList>
            <consortium name="The Broad Institute Genomics Platform"/>
            <consortium name="The Broad Institute Genome Sequencing Center for Infectious Disease"/>
            <person name="Wu L."/>
            <person name="Ma J."/>
        </authorList>
    </citation>
    <scope>NUCLEOTIDE SEQUENCE [LARGE SCALE GENOMIC DNA]</scope>
    <source>
        <strain evidence="14">JCM 17125</strain>
    </source>
</reference>
<keyword evidence="8 12" id="KW-0808">Transferase</keyword>
<dbReference type="EC" id="2.6.1.76" evidence="5 12"/>
<organism evidence="13 14">
    <name type="scientific">Terrabacter ginsenosidimutans</name>
    <dbReference type="NCBI Taxonomy" id="490575"/>
    <lineage>
        <taxon>Bacteria</taxon>
        <taxon>Bacillati</taxon>
        <taxon>Actinomycetota</taxon>
        <taxon>Actinomycetes</taxon>
        <taxon>Micrococcales</taxon>
        <taxon>Intrasporangiaceae</taxon>
        <taxon>Terrabacter</taxon>
    </lineage>
</organism>
<dbReference type="InterPro" id="IPR049704">
    <property type="entry name" value="Aminotrans_3_PPA_site"/>
</dbReference>
<keyword evidence="14" id="KW-1185">Reference proteome</keyword>
<dbReference type="NCBIfam" id="NF006733">
    <property type="entry name" value="PRK09264.1"/>
    <property type="match status" value="1"/>
</dbReference>
<dbReference type="EMBL" id="BAABDC010000001">
    <property type="protein sequence ID" value="GAA3696390.1"/>
    <property type="molecule type" value="Genomic_DNA"/>
</dbReference>
<dbReference type="InterPro" id="IPR015422">
    <property type="entry name" value="PyrdxlP-dep_Trfase_small"/>
</dbReference>
<dbReference type="PROSITE" id="PS00600">
    <property type="entry name" value="AA_TRANSFER_CLASS_3"/>
    <property type="match status" value="1"/>
</dbReference>
<evidence type="ECO:0000256" key="1">
    <source>
        <dbReference type="ARBA" id="ARBA00001933"/>
    </source>
</evidence>
<evidence type="ECO:0000256" key="4">
    <source>
        <dbReference type="ARBA" id="ARBA00008954"/>
    </source>
</evidence>